<protein>
    <recommendedName>
        <fullName evidence="5">DUF676 domain-containing protein</fullName>
    </recommendedName>
</protein>
<dbReference type="InterPro" id="IPR007751">
    <property type="entry name" value="DUF676_lipase-like"/>
</dbReference>
<name>A0A0F4ZDH1_9PEZI</name>
<accession>A0A0F4ZDH1</accession>
<feature type="region of interest" description="Disordered" evidence="3">
    <location>
        <begin position="345"/>
        <end position="367"/>
    </location>
</feature>
<organism evidence="6 7">
    <name type="scientific">Thielaviopsis punctulata</name>
    <dbReference type="NCBI Taxonomy" id="72032"/>
    <lineage>
        <taxon>Eukaryota</taxon>
        <taxon>Fungi</taxon>
        <taxon>Dikarya</taxon>
        <taxon>Ascomycota</taxon>
        <taxon>Pezizomycotina</taxon>
        <taxon>Sordariomycetes</taxon>
        <taxon>Hypocreomycetidae</taxon>
        <taxon>Microascales</taxon>
        <taxon>Ceratocystidaceae</taxon>
        <taxon>Thielaviopsis</taxon>
    </lineage>
</organism>
<keyword evidence="4" id="KW-1133">Transmembrane helix</keyword>
<comment type="similarity">
    <text evidence="1">Belongs to the putative lipase ROG1 family.</text>
</comment>
<dbReference type="Gene3D" id="3.40.50.1820">
    <property type="entry name" value="alpha/beta hydrolase"/>
    <property type="match status" value="1"/>
</dbReference>
<reference evidence="6 7" key="1">
    <citation type="submission" date="2015-03" db="EMBL/GenBank/DDBJ databases">
        <authorList>
            <person name="Radwan O."/>
            <person name="Al-Naeli F.A."/>
            <person name="Rendon G.A."/>
            <person name="Fields C."/>
        </authorList>
    </citation>
    <scope>NUCLEOTIDE SEQUENCE [LARGE SCALE GENOMIC DNA]</scope>
    <source>
        <strain evidence="6">CR-DP1</strain>
    </source>
</reference>
<keyword evidence="2" id="KW-0443">Lipid metabolism</keyword>
<evidence type="ECO:0000259" key="5">
    <source>
        <dbReference type="Pfam" id="PF05057"/>
    </source>
</evidence>
<dbReference type="OrthoDB" id="273452at2759"/>
<dbReference type="AlphaFoldDB" id="A0A0F4ZDH1"/>
<comment type="caution">
    <text evidence="6">The sequence shown here is derived from an EMBL/GenBank/DDBJ whole genome shotgun (WGS) entry which is preliminary data.</text>
</comment>
<evidence type="ECO:0000256" key="3">
    <source>
        <dbReference type="SAM" id="MobiDB-lite"/>
    </source>
</evidence>
<dbReference type="GO" id="GO:0004622">
    <property type="term" value="F:phosphatidylcholine lysophospholipase activity"/>
    <property type="evidence" value="ECO:0007669"/>
    <property type="project" value="TreeGrafter"/>
</dbReference>
<dbReference type="Pfam" id="PF05057">
    <property type="entry name" value="DUF676"/>
    <property type="match status" value="1"/>
</dbReference>
<dbReference type="GO" id="GO:0016042">
    <property type="term" value="P:lipid catabolic process"/>
    <property type="evidence" value="ECO:0007669"/>
    <property type="project" value="UniProtKB-KW"/>
</dbReference>
<evidence type="ECO:0000256" key="2">
    <source>
        <dbReference type="ARBA" id="ARBA00022963"/>
    </source>
</evidence>
<evidence type="ECO:0000313" key="7">
    <source>
        <dbReference type="Proteomes" id="UP000033483"/>
    </source>
</evidence>
<sequence length="429" mass="47693">MEYSSGDLQAEHLCVLVHGLWGNPSHMVSIADFLRSKHPDDKLRILVAKANTGRFTYDGIDRGGERVCAEIEAEVQRIREAGGNVRRFSLVGYSLGGLIIRYTAGLLQANGFLDTVECMNFVTFASPHLGSRTPSKGIHSDIWNGLGARVLSISGRQLFTIDDFRGTGKPLLSVLADRSSVFVAGLKRFKKRVLYSNIANDRTAVFYTTCISRTDPYVDMERIAPRFVPGYGRVVLDPVMPFDPTPVTPVPKPLSVRAARILRLAPIFAGLALIIPVGVVVFLVAAAYHTLLSSKRIRLYELGQGGVTLDKYRPALWIEEMRSEVDHVYDTLSGAQGESYLESEGSADESSGLMHHKRRNSSPVHPTLALSPEQFKMIDAMDEVGWTKYPVWIRNDMHTHAAIIVRFDKPSFEEGKMVLSHFVEEAFEI</sequence>
<proteinExistence type="inferred from homology"/>
<dbReference type="GO" id="GO:0047372">
    <property type="term" value="F:monoacylglycerol lipase activity"/>
    <property type="evidence" value="ECO:0007669"/>
    <property type="project" value="TreeGrafter"/>
</dbReference>
<dbReference type="GO" id="GO:0005811">
    <property type="term" value="C:lipid droplet"/>
    <property type="evidence" value="ECO:0007669"/>
    <property type="project" value="TreeGrafter"/>
</dbReference>
<dbReference type="SUPFAM" id="SSF53474">
    <property type="entry name" value="alpha/beta-Hydrolases"/>
    <property type="match status" value="1"/>
</dbReference>
<dbReference type="EMBL" id="LAEV01001486">
    <property type="protein sequence ID" value="KKA27928.1"/>
    <property type="molecule type" value="Genomic_DNA"/>
</dbReference>
<dbReference type="PANTHER" id="PTHR12482">
    <property type="entry name" value="LIPASE ROG1-RELATED-RELATED"/>
    <property type="match status" value="1"/>
</dbReference>
<feature type="transmembrane region" description="Helical" evidence="4">
    <location>
        <begin position="264"/>
        <end position="288"/>
    </location>
</feature>
<gene>
    <name evidence="6" type="ORF">TD95_001188</name>
</gene>
<keyword evidence="2" id="KW-0442">Lipid degradation</keyword>
<keyword evidence="4" id="KW-0812">Transmembrane</keyword>
<dbReference type="InterPro" id="IPR044294">
    <property type="entry name" value="Lipase-like"/>
</dbReference>
<keyword evidence="7" id="KW-1185">Reference proteome</keyword>
<dbReference type="PANTHER" id="PTHR12482:SF65">
    <property type="entry name" value="ESTERASE, PUTATIVE (AFU_ORTHOLOGUE AFUA_3G12320)-RELATED"/>
    <property type="match status" value="1"/>
</dbReference>
<dbReference type="Proteomes" id="UP000033483">
    <property type="component" value="Unassembled WGS sequence"/>
</dbReference>
<evidence type="ECO:0000313" key="6">
    <source>
        <dbReference type="EMBL" id="KKA27928.1"/>
    </source>
</evidence>
<evidence type="ECO:0000256" key="1">
    <source>
        <dbReference type="ARBA" id="ARBA00007920"/>
    </source>
</evidence>
<keyword evidence="4" id="KW-0472">Membrane</keyword>
<feature type="domain" description="DUF676" evidence="5">
    <location>
        <begin position="10"/>
        <end position="209"/>
    </location>
</feature>
<evidence type="ECO:0000256" key="4">
    <source>
        <dbReference type="SAM" id="Phobius"/>
    </source>
</evidence>
<dbReference type="InterPro" id="IPR029058">
    <property type="entry name" value="AB_hydrolase_fold"/>
</dbReference>